<evidence type="ECO:0000313" key="1">
    <source>
        <dbReference type="EMBL" id="ARR01666.1"/>
    </source>
</evidence>
<dbReference type="Proteomes" id="UP000194265">
    <property type="component" value="Chromosome"/>
</dbReference>
<accession>A0A1X9SZR4</accession>
<organism evidence="1 2">
    <name type="scientific">Campylobacter vicugnae</name>
    <dbReference type="NCBI Taxonomy" id="1660076"/>
    <lineage>
        <taxon>Bacteria</taxon>
        <taxon>Pseudomonadati</taxon>
        <taxon>Campylobacterota</taxon>
        <taxon>Epsilonproteobacteria</taxon>
        <taxon>Campylobacterales</taxon>
        <taxon>Campylobacteraceae</taxon>
        <taxon>Campylobacter</taxon>
    </lineage>
</organism>
<reference evidence="1 2" key="1">
    <citation type="journal article" date="2017" name="Genome Biol. Evol.">
        <title>Comparative Genomic Analysis Identifies a Campylobacter Clade Deficient in Selenium Metabolism.</title>
        <authorList>
            <person name="Miller W.G."/>
            <person name="Yee E."/>
            <person name="Lopes B.S."/>
            <person name="Chapman M.H."/>
            <person name="Huynh S."/>
            <person name="Bono J.L."/>
            <person name="Parker C.T."/>
            <person name="Strachan N.J.C."/>
            <person name="Forbes K.J."/>
        </authorList>
    </citation>
    <scope>NUCLEOTIDE SEQUENCE [LARGE SCALE GENOMIC DNA]</scope>
    <source>
        <strain evidence="1 2">RM8964</strain>
    </source>
</reference>
<evidence type="ECO:0000313" key="2">
    <source>
        <dbReference type="Proteomes" id="UP000194265"/>
    </source>
</evidence>
<protein>
    <submittedName>
        <fullName evidence="1">Uncharacterized protein</fullName>
    </submittedName>
</protein>
<name>A0A1X9SZR4_9BACT</name>
<proteinExistence type="predicted"/>
<dbReference type="RefSeq" id="WP_086333359.1">
    <property type="nucleotide sequence ID" value="NZ_CP018791.1"/>
</dbReference>
<dbReference type="AlphaFoldDB" id="A0A1X9SZR4"/>
<dbReference type="EMBL" id="CP018791">
    <property type="protein sequence ID" value="ARR01666.1"/>
    <property type="molecule type" value="Genomic_DNA"/>
</dbReference>
<sequence>MLYLMMEKLVDMLEEAKGDLVAELEIYKAMIGYLKIKPAEAQEKSDIEMIKIIQEQIDFQTTMMEIVMEEMVLLN</sequence>
<gene>
    <name evidence="1" type="ORF">CVIC8964_0229</name>
</gene>
<dbReference type="STRING" id="1660074.CVIC8964_0229"/>